<feature type="non-terminal residue" evidence="1">
    <location>
        <position position="1"/>
    </location>
</feature>
<reference evidence="1" key="1">
    <citation type="journal article" date="2019" name="Sci. Rep.">
        <title>Draft genome of Tanacetum cinerariifolium, the natural source of mosquito coil.</title>
        <authorList>
            <person name="Yamashiro T."/>
            <person name="Shiraishi A."/>
            <person name="Satake H."/>
            <person name="Nakayama K."/>
        </authorList>
    </citation>
    <scope>NUCLEOTIDE SEQUENCE</scope>
</reference>
<comment type="caution">
    <text evidence="1">The sequence shown here is derived from an EMBL/GenBank/DDBJ whole genome shotgun (WGS) entry which is preliminary data.</text>
</comment>
<evidence type="ECO:0000313" key="1">
    <source>
        <dbReference type="EMBL" id="GFD21442.1"/>
    </source>
</evidence>
<dbReference type="AlphaFoldDB" id="A0A699UEJ6"/>
<sequence length="94" mass="11286">KPDRDDEPAKKRDTPTYDPKEMFEEDLKNMLQIIPVADFKVEALQVKYPFIDWEIYSEGSRTYLKIIRVGRIIQAYRSFEDMFKEFDREDLDAS</sequence>
<gene>
    <name evidence="1" type="ORF">Tci_893411</name>
</gene>
<evidence type="ECO:0008006" key="2">
    <source>
        <dbReference type="Google" id="ProtNLM"/>
    </source>
</evidence>
<accession>A0A699UEJ6</accession>
<name>A0A699UEJ6_TANCI</name>
<dbReference type="EMBL" id="BKCJ011329807">
    <property type="protein sequence ID" value="GFD21442.1"/>
    <property type="molecule type" value="Genomic_DNA"/>
</dbReference>
<organism evidence="1">
    <name type="scientific">Tanacetum cinerariifolium</name>
    <name type="common">Dalmatian daisy</name>
    <name type="synonym">Chrysanthemum cinerariifolium</name>
    <dbReference type="NCBI Taxonomy" id="118510"/>
    <lineage>
        <taxon>Eukaryota</taxon>
        <taxon>Viridiplantae</taxon>
        <taxon>Streptophyta</taxon>
        <taxon>Embryophyta</taxon>
        <taxon>Tracheophyta</taxon>
        <taxon>Spermatophyta</taxon>
        <taxon>Magnoliopsida</taxon>
        <taxon>eudicotyledons</taxon>
        <taxon>Gunneridae</taxon>
        <taxon>Pentapetalae</taxon>
        <taxon>asterids</taxon>
        <taxon>campanulids</taxon>
        <taxon>Asterales</taxon>
        <taxon>Asteraceae</taxon>
        <taxon>Asteroideae</taxon>
        <taxon>Anthemideae</taxon>
        <taxon>Anthemidinae</taxon>
        <taxon>Tanacetum</taxon>
    </lineage>
</organism>
<protein>
    <recommendedName>
        <fullName evidence="2">Reverse transcriptase domain-containing protein</fullName>
    </recommendedName>
</protein>
<proteinExistence type="predicted"/>